<dbReference type="RefSeq" id="XP_037152343.1">
    <property type="nucleotide sequence ID" value="XM_037291981.1"/>
</dbReference>
<dbReference type="GeneID" id="59329466"/>
<comment type="caution">
    <text evidence="1">The sequence shown here is derived from an EMBL/GenBank/DDBJ whole genome shotgun (WGS) entry which is preliminary data.</text>
</comment>
<protein>
    <submittedName>
        <fullName evidence="1">Uncharacterized protein</fullName>
    </submittedName>
</protein>
<dbReference type="AlphaFoldDB" id="A0A8H6FC49"/>
<sequence length="87" mass="9407">MPGGVCASQPLPPLFRPIWGPGGPEAPPRATLVIGVVGYLRFLGARIDGVKGGMEKVKRDVQDVKLDTKETKLDIKALLGRQHHLEL</sequence>
<gene>
    <name evidence="1" type="ORF">HO133_001048</name>
</gene>
<accession>A0A8H6FC49</accession>
<proteinExistence type="predicted"/>
<dbReference type="Proteomes" id="UP000593566">
    <property type="component" value="Unassembled WGS sequence"/>
</dbReference>
<dbReference type="EMBL" id="JACCJB010000011">
    <property type="protein sequence ID" value="KAF6222997.1"/>
    <property type="molecule type" value="Genomic_DNA"/>
</dbReference>
<organism evidence="1 2">
    <name type="scientific">Letharia lupina</name>
    <dbReference type="NCBI Taxonomy" id="560253"/>
    <lineage>
        <taxon>Eukaryota</taxon>
        <taxon>Fungi</taxon>
        <taxon>Dikarya</taxon>
        <taxon>Ascomycota</taxon>
        <taxon>Pezizomycotina</taxon>
        <taxon>Lecanoromycetes</taxon>
        <taxon>OSLEUM clade</taxon>
        <taxon>Lecanoromycetidae</taxon>
        <taxon>Lecanorales</taxon>
        <taxon>Lecanorineae</taxon>
        <taxon>Parmeliaceae</taxon>
        <taxon>Letharia</taxon>
    </lineage>
</organism>
<keyword evidence="2" id="KW-1185">Reference proteome</keyword>
<reference evidence="1 2" key="1">
    <citation type="journal article" date="2020" name="Genomics">
        <title>Complete, high-quality genomes from long-read metagenomic sequencing of two wolf lichen thalli reveals enigmatic genome architecture.</title>
        <authorList>
            <person name="McKenzie S.K."/>
            <person name="Walston R.F."/>
            <person name="Allen J.L."/>
        </authorList>
    </citation>
    <scope>NUCLEOTIDE SEQUENCE [LARGE SCALE GENOMIC DNA]</scope>
    <source>
        <strain evidence="1">WasteWater1</strain>
    </source>
</reference>
<evidence type="ECO:0000313" key="1">
    <source>
        <dbReference type="EMBL" id="KAF6222997.1"/>
    </source>
</evidence>
<name>A0A8H6FC49_9LECA</name>
<evidence type="ECO:0000313" key="2">
    <source>
        <dbReference type="Proteomes" id="UP000593566"/>
    </source>
</evidence>